<evidence type="ECO:0000256" key="2">
    <source>
        <dbReference type="ARBA" id="ARBA00022801"/>
    </source>
</evidence>
<evidence type="ECO:0000256" key="3">
    <source>
        <dbReference type="ARBA" id="ARBA00022825"/>
    </source>
</evidence>
<dbReference type="InterPro" id="IPR009003">
    <property type="entry name" value="Peptidase_S1_PA"/>
</dbReference>
<comment type="caution">
    <text evidence="5">The sequence shown here is derived from an EMBL/GenBank/DDBJ whole genome shotgun (WGS) entry which is preliminary data.</text>
</comment>
<dbReference type="PRINTS" id="PR00834">
    <property type="entry name" value="PROTEASES2C"/>
</dbReference>
<gene>
    <name evidence="5" type="ORF">OPHB3_2711</name>
</gene>
<dbReference type="PANTHER" id="PTHR43343:SF3">
    <property type="entry name" value="PROTEASE DO-LIKE 8, CHLOROPLASTIC"/>
    <property type="match status" value="1"/>
</dbReference>
<dbReference type="InterPro" id="IPR051201">
    <property type="entry name" value="Chloro_Bact_Ser_Proteases"/>
</dbReference>
<keyword evidence="1 5" id="KW-0645">Protease</keyword>
<dbReference type="EMBL" id="BBXV01000032">
    <property type="protein sequence ID" value="GAQ18755.1"/>
    <property type="molecule type" value="Genomic_DNA"/>
</dbReference>
<dbReference type="GO" id="GO:0006508">
    <property type="term" value="P:proteolysis"/>
    <property type="evidence" value="ECO:0007669"/>
    <property type="project" value="UniProtKB-KW"/>
</dbReference>
<dbReference type="SUPFAM" id="SSF50494">
    <property type="entry name" value="Trypsin-like serine proteases"/>
    <property type="match status" value="1"/>
</dbReference>
<sequence>MQKKKYLPIILSVLLLTVGIVLCVLMYNSWNDEELSVNNPTINKVNVNEETLDLKSIIHEAEKNVIQIEAQNDESTLTGSGFLFNEKGDIITNAHVIRDADTIYVRTANAQIYPAAVVGIGDSLDVAVIRVPQLAGKNYLEVEKDLNAEIGDEVIALGSPHGFQNTVTLGIISGAERNFSVDGFDYSNVYQISAQITHGNSGGPLIHRNTGKVVGINSVGTEDGTIGFSIPTNEVIGDIEKWSNEAQNENLEFTSTTDIIDTNTPEQFMQDAEYLIDYFLESIDIRDYVNAYTLLGSNMQSQTSYQDFREEYIHIVKLEYSDLTSNVTETNTVKTTVEVEIESKLENKEKTEKKKHTFEFITDYENDQLKIVEIMDNTDQ</sequence>
<dbReference type="GO" id="GO:0004252">
    <property type="term" value="F:serine-type endopeptidase activity"/>
    <property type="evidence" value="ECO:0007669"/>
    <property type="project" value="InterPro"/>
</dbReference>
<keyword evidence="3" id="KW-0720">Serine protease</keyword>
<reference evidence="5 6" key="2">
    <citation type="journal article" date="2016" name="Genome Announc.">
        <title>Draft Genome Sequence of Oceanobacillus picturae Heshi-B3, Isolated from Fermented Rice Bran in a Traditional Japanese Seafood Dish.</title>
        <authorList>
            <person name="Akuzawa S."/>
            <person name="Nagaoka J."/>
            <person name="Kanekatsu M."/>
            <person name="Kanesaki Y."/>
            <person name="Suzuki T."/>
        </authorList>
    </citation>
    <scope>NUCLEOTIDE SEQUENCE [LARGE SCALE GENOMIC DNA]</scope>
    <source>
        <strain evidence="5 6">Heshi-B3</strain>
    </source>
</reference>
<evidence type="ECO:0000313" key="5">
    <source>
        <dbReference type="EMBL" id="GAQ18755.1"/>
    </source>
</evidence>
<evidence type="ECO:0000256" key="1">
    <source>
        <dbReference type="ARBA" id="ARBA00022670"/>
    </source>
</evidence>
<dbReference type="Gene3D" id="2.40.10.120">
    <property type="match status" value="1"/>
</dbReference>
<dbReference type="AlphaFoldDB" id="A0A0U9H7Y2"/>
<dbReference type="Proteomes" id="UP000052946">
    <property type="component" value="Unassembled WGS sequence"/>
</dbReference>
<protein>
    <submittedName>
        <fullName evidence="5">Serine protease HhoA</fullName>
    </submittedName>
</protein>
<keyword evidence="2" id="KW-0378">Hydrolase</keyword>
<accession>A0A0U9H7Y2</accession>
<dbReference type="InterPro" id="IPR001940">
    <property type="entry name" value="Peptidase_S1C"/>
</dbReference>
<organism evidence="5 6">
    <name type="scientific">Oceanobacillus picturae</name>
    <dbReference type="NCBI Taxonomy" id="171693"/>
    <lineage>
        <taxon>Bacteria</taxon>
        <taxon>Bacillati</taxon>
        <taxon>Bacillota</taxon>
        <taxon>Bacilli</taxon>
        <taxon>Bacillales</taxon>
        <taxon>Bacillaceae</taxon>
        <taxon>Oceanobacillus</taxon>
    </lineage>
</organism>
<feature type="transmembrane region" description="Helical" evidence="4">
    <location>
        <begin position="7"/>
        <end position="30"/>
    </location>
</feature>
<keyword evidence="4" id="KW-1133">Transmembrane helix</keyword>
<name>A0A0U9H7Y2_9BACI</name>
<dbReference type="PANTHER" id="PTHR43343">
    <property type="entry name" value="PEPTIDASE S12"/>
    <property type="match status" value="1"/>
</dbReference>
<reference evidence="6" key="1">
    <citation type="submission" date="2015-07" db="EMBL/GenBank/DDBJ databases">
        <title>Draft Genome Sequence of Oceanobacillus picturae Heshi-B3 that Was Isolated from Fermented Rice Bran with Aging Salted Mackerel, Which Was Named Heshiko as Traditional Fermented Seafood in Japan.</title>
        <authorList>
            <person name="Akuzawa S."/>
            <person name="Nakagawa J."/>
            <person name="Kanekatsu T."/>
            <person name="Kanesaki Y."/>
            <person name="Suzuki T."/>
        </authorList>
    </citation>
    <scope>NUCLEOTIDE SEQUENCE [LARGE SCALE GENOMIC DNA]</scope>
    <source>
        <strain evidence="6">Heshi-B3</strain>
    </source>
</reference>
<dbReference type="Pfam" id="PF13365">
    <property type="entry name" value="Trypsin_2"/>
    <property type="match status" value="1"/>
</dbReference>
<proteinExistence type="predicted"/>
<keyword evidence="4" id="KW-0472">Membrane</keyword>
<evidence type="ECO:0000256" key="4">
    <source>
        <dbReference type="SAM" id="Phobius"/>
    </source>
</evidence>
<evidence type="ECO:0000313" key="6">
    <source>
        <dbReference type="Proteomes" id="UP000052946"/>
    </source>
</evidence>
<keyword evidence="4" id="KW-0812">Transmembrane</keyword>